<dbReference type="GeneID" id="63848104"/>
<proteinExistence type="inferred from homology"/>
<dbReference type="GO" id="GO:0032866">
    <property type="term" value="F:D-xylose reductase (NADPH) activity"/>
    <property type="evidence" value="ECO:0007669"/>
    <property type="project" value="InterPro"/>
</dbReference>
<dbReference type="InterPro" id="IPR023210">
    <property type="entry name" value="NADP_OxRdtase_dom"/>
</dbReference>
<organism evidence="8 9">
    <name type="scientific">Cucurbitaria berberidis CBS 394.84</name>
    <dbReference type="NCBI Taxonomy" id="1168544"/>
    <lineage>
        <taxon>Eukaryota</taxon>
        <taxon>Fungi</taxon>
        <taxon>Dikarya</taxon>
        <taxon>Ascomycota</taxon>
        <taxon>Pezizomycotina</taxon>
        <taxon>Dothideomycetes</taxon>
        <taxon>Pleosporomycetidae</taxon>
        <taxon>Pleosporales</taxon>
        <taxon>Pleosporineae</taxon>
        <taxon>Cucurbitariaceae</taxon>
        <taxon>Cucurbitaria</taxon>
    </lineage>
</organism>
<dbReference type="PANTHER" id="PTHR11732">
    <property type="entry name" value="ALDO/KETO REDUCTASE"/>
    <property type="match status" value="1"/>
</dbReference>
<dbReference type="RefSeq" id="XP_040790124.1">
    <property type="nucleotide sequence ID" value="XM_040930852.1"/>
</dbReference>
<evidence type="ECO:0000313" key="8">
    <source>
        <dbReference type="EMBL" id="KAF1847561.1"/>
    </source>
</evidence>
<dbReference type="PROSITE" id="PS00798">
    <property type="entry name" value="ALDOKETO_REDUCTASE_1"/>
    <property type="match status" value="1"/>
</dbReference>
<comment type="similarity">
    <text evidence="2">Belongs to the aldo/keto reductase family.</text>
</comment>
<dbReference type="GO" id="GO:0042843">
    <property type="term" value="P:D-xylose catabolic process"/>
    <property type="evidence" value="ECO:0007669"/>
    <property type="project" value="InterPro"/>
</dbReference>
<sequence>MVAGRYCRASINTVRACSSTIRFRPSLLPPDRTCISRTSPCPKFTTFTNRSYFATMAIDTPYVTLNDGNKMPQVGFGLWKVDNDTCADTVYNAIKTGYRLFDGACDYGNEVEAGQGVARAIKDGLVKREELFIVSKLWQSFHDYEQVEPITKKQLADWGVDYFDLYLIHFPVALKYVAPETRYPPGWYYDGESKIEHSNASLESTWRAFEDIQKNGLAKSIGVSNYSGALLLDLFTYAKVKPATLQIEHHPYYVQPYLIKLAEQHGIKVTAYSSFGPQSFIECDMKIAADTPLLFDHPVVTKIAEAHGKTPAQVLLRWSTQRGISVIPKSNSQHRLQQNLDVTSFDLKDGEIQAISDLDKNLKFNAPTNYGIACYVFA</sequence>
<keyword evidence="6" id="KW-0119">Carbohydrate metabolism</keyword>
<keyword evidence="3" id="KW-0859">Xylose metabolism</keyword>
<evidence type="ECO:0000256" key="5">
    <source>
        <dbReference type="ARBA" id="ARBA00023027"/>
    </source>
</evidence>
<feature type="domain" description="NADP-dependent oxidoreductase" evidence="7">
    <location>
        <begin position="75"/>
        <end position="359"/>
    </location>
</feature>
<keyword evidence="5" id="KW-0520">NAD</keyword>
<dbReference type="InterPro" id="IPR036812">
    <property type="entry name" value="NAD(P)_OxRdtase_dom_sf"/>
</dbReference>
<gene>
    <name evidence="8" type="ORF">K460DRAFT_332702</name>
</gene>
<keyword evidence="9" id="KW-1185">Reference proteome</keyword>
<evidence type="ECO:0000313" key="9">
    <source>
        <dbReference type="Proteomes" id="UP000800039"/>
    </source>
</evidence>
<evidence type="ECO:0000256" key="1">
    <source>
        <dbReference type="ARBA" id="ARBA00004722"/>
    </source>
</evidence>
<dbReference type="PRINTS" id="PR00069">
    <property type="entry name" value="ALDKETRDTASE"/>
</dbReference>
<evidence type="ECO:0000256" key="3">
    <source>
        <dbReference type="ARBA" id="ARBA00022629"/>
    </source>
</evidence>
<dbReference type="Gene3D" id="3.20.20.100">
    <property type="entry name" value="NADP-dependent oxidoreductase domain"/>
    <property type="match status" value="1"/>
</dbReference>
<dbReference type="InterPro" id="IPR020471">
    <property type="entry name" value="AKR"/>
</dbReference>
<dbReference type="CDD" id="cd19115">
    <property type="entry name" value="AKR_AKR2D1"/>
    <property type="match status" value="1"/>
</dbReference>
<comment type="caution">
    <text evidence="8">The sequence shown here is derived from an EMBL/GenBank/DDBJ whole genome shotgun (WGS) entry which is preliminary data.</text>
</comment>
<accession>A0A9P4GLJ8</accession>
<evidence type="ECO:0000256" key="6">
    <source>
        <dbReference type="ARBA" id="ARBA00023277"/>
    </source>
</evidence>
<dbReference type="PROSITE" id="PS00063">
    <property type="entry name" value="ALDOKETO_REDUCTASE_3"/>
    <property type="match status" value="1"/>
</dbReference>
<name>A0A9P4GLJ8_9PLEO</name>
<dbReference type="InterPro" id="IPR018170">
    <property type="entry name" value="Aldo/ket_reductase_CS"/>
</dbReference>
<dbReference type="PROSITE" id="PS00062">
    <property type="entry name" value="ALDOKETO_REDUCTASE_2"/>
    <property type="match status" value="1"/>
</dbReference>
<dbReference type="OrthoDB" id="416253at2759"/>
<dbReference type="InterPro" id="IPR044487">
    <property type="entry name" value="AKR2D"/>
</dbReference>
<evidence type="ECO:0000259" key="7">
    <source>
        <dbReference type="Pfam" id="PF00248"/>
    </source>
</evidence>
<reference evidence="8" key="1">
    <citation type="submission" date="2020-01" db="EMBL/GenBank/DDBJ databases">
        <authorList>
            <consortium name="DOE Joint Genome Institute"/>
            <person name="Haridas S."/>
            <person name="Albert R."/>
            <person name="Binder M."/>
            <person name="Bloem J."/>
            <person name="Labutti K."/>
            <person name="Salamov A."/>
            <person name="Andreopoulos B."/>
            <person name="Baker S.E."/>
            <person name="Barry K."/>
            <person name="Bills G."/>
            <person name="Bluhm B.H."/>
            <person name="Cannon C."/>
            <person name="Castanera R."/>
            <person name="Culley D.E."/>
            <person name="Daum C."/>
            <person name="Ezra D."/>
            <person name="Gonzalez J.B."/>
            <person name="Henrissat B."/>
            <person name="Kuo A."/>
            <person name="Liang C."/>
            <person name="Lipzen A."/>
            <person name="Lutzoni F."/>
            <person name="Magnuson J."/>
            <person name="Mondo S."/>
            <person name="Nolan M."/>
            <person name="Ohm R."/>
            <person name="Pangilinan J."/>
            <person name="Park H.-J."/>
            <person name="Ramirez L."/>
            <person name="Alfaro M."/>
            <person name="Sun H."/>
            <person name="Tritt A."/>
            <person name="Yoshinaga Y."/>
            <person name="Zwiers L.-H."/>
            <person name="Turgeon B.G."/>
            <person name="Goodwin S.B."/>
            <person name="Spatafora J.W."/>
            <person name="Crous P.W."/>
            <person name="Grigoriev I.V."/>
        </authorList>
    </citation>
    <scope>NUCLEOTIDE SEQUENCE</scope>
    <source>
        <strain evidence="8">CBS 394.84</strain>
    </source>
</reference>
<protein>
    <recommendedName>
        <fullName evidence="7">NADP-dependent oxidoreductase domain-containing protein</fullName>
    </recommendedName>
</protein>
<evidence type="ECO:0000256" key="2">
    <source>
        <dbReference type="ARBA" id="ARBA00007905"/>
    </source>
</evidence>
<keyword evidence="4" id="KW-0560">Oxidoreductase</keyword>
<dbReference type="Pfam" id="PF00248">
    <property type="entry name" value="Aldo_ket_red"/>
    <property type="match status" value="1"/>
</dbReference>
<dbReference type="FunFam" id="3.20.20.100:FF:000007">
    <property type="entry name" value="NAD(P)H-dependent D-xylose reductase xyl1"/>
    <property type="match status" value="1"/>
</dbReference>
<evidence type="ECO:0000256" key="4">
    <source>
        <dbReference type="ARBA" id="ARBA00023002"/>
    </source>
</evidence>
<dbReference type="SUPFAM" id="SSF51430">
    <property type="entry name" value="NAD(P)-linked oxidoreductase"/>
    <property type="match status" value="1"/>
</dbReference>
<comment type="pathway">
    <text evidence="1">Carbohydrate metabolism; D-xylose degradation.</text>
</comment>
<dbReference type="EMBL" id="ML976615">
    <property type="protein sequence ID" value="KAF1847561.1"/>
    <property type="molecule type" value="Genomic_DNA"/>
</dbReference>
<dbReference type="AlphaFoldDB" id="A0A9P4GLJ8"/>
<dbReference type="Proteomes" id="UP000800039">
    <property type="component" value="Unassembled WGS sequence"/>
</dbReference>